<dbReference type="KEGG" id="bgg:CFK41_12885"/>
<feature type="transmembrane region" description="Helical" evidence="6">
    <location>
        <begin position="234"/>
        <end position="258"/>
    </location>
</feature>
<feature type="transmembrane region" description="Helical" evidence="6">
    <location>
        <begin position="75"/>
        <end position="98"/>
    </location>
</feature>
<sequence>MTLTADTRPAPAPTVTPAPHELSARRRTFALLALALGGVGIGASEFATMGLLPGIAHGLLGPHMAADPAAGIARAGHLITAYALGVVVGAPVLALLSVRWSRTTMITALAVALAVGTVLSALMPTYELTLAARFLAGLPHGAYFGVASLLAASLMGPGSQGKGVAVALSGLTVANLVGVPLMTALGQAVGWRVVYLVITGIFVATVLALRAAVPAQPAVPGRRALDELLALRRVQLWIVMGIAAVGFAGGFAVFSYVADIATQVSGASTAMVPWVLAAAGLGMTLGNIIGGITTDRSLRGTLLLGFPVYIAALVGLFFAAPGSPWGLLVLFFAVNAANSALGPALQTWLIRVAHRSEVLGASLNHAAFNVANALGAALGGAVIAGGLGFRAPMVVAIVLASIGFAMVTATLVALKLRSRRTLAVLREHEDTYTGSLPVIEIGEQEAEVLEAEVLEADDEAVPATCGS</sequence>
<dbReference type="GO" id="GO:0022857">
    <property type="term" value="F:transmembrane transporter activity"/>
    <property type="evidence" value="ECO:0007669"/>
    <property type="project" value="InterPro"/>
</dbReference>
<feature type="transmembrane region" description="Helical" evidence="6">
    <location>
        <begin position="130"/>
        <end position="152"/>
    </location>
</feature>
<gene>
    <name evidence="8" type="ORF">CFK41_12885</name>
</gene>
<dbReference type="InterPro" id="IPR011701">
    <property type="entry name" value="MFS"/>
</dbReference>
<dbReference type="SUPFAM" id="SSF103473">
    <property type="entry name" value="MFS general substrate transporter"/>
    <property type="match status" value="1"/>
</dbReference>
<evidence type="ECO:0000313" key="8">
    <source>
        <dbReference type="EMBL" id="ATG55567.1"/>
    </source>
</evidence>
<dbReference type="InterPro" id="IPR020846">
    <property type="entry name" value="MFS_dom"/>
</dbReference>
<dbReference type="Proteomes" id="UP000217889">
    <property type="component" value="Chromosome"/>
</dbReference>
<name>A0A291GZE6_9MICO</name>
<evidence type="ECO:0000256" key="4">
    <source>
        <dbReference type="ARBA" id="ARBA00022989"/>
    </source>
</evidence>
<dbReference type="Pfam" id="PF07690">
    <property type="entry name" value="MFS_1"/>
    <property type="match status" value="1"/>
</dbReference>
<dbReference type="Gene3D" id="1.20.1250.20">
    <property type="entry name" value="MFS general substrate transporter like domains"/>
    <property type="match status" value="2"/>
</dbReference>
<keyword evidence="3 6" id="KW-0812">Transmembrane</keyword>
<evidence type="ECO:0000256" key="6">
    <source>
        <dbReference type="SAM" id="Phobius"/>
    </source>
</evidence>
<proteinExistence type="predicted"/>
<evidence type="ECO:0000256" key="2">
    <source>
        <dbReference type="ARBA" id="ARBA00022475"/>
    </source>
</evidence>
<dbReference type="InterPro" id="IPR036259">
    <property type="entry name" value="MFS_trans_sf"/>
</dbReference>
<feature type="transmembrane region" description="Helical" evidence="6">
    <location>
        <begin position="301"/>
        <end position="319"/>
    </location>
</feature>
<evidence type="ECO:0000256" key="5">
    <source>
        <dbReference type="ARBA" id="ARBA00023136"/>
    </source>
</evidence>
<feature type="transmembrane region" description="Helical" evidence="6">
    <location>
        <begin position="193"/>
        <end position="213"/>
    </location>
</feature>
<feature type="transmembrane region" description="Helical" evidence="6">
    <location>
        <begin position="29"/>
        <end position="55"/>
    </location>
</feature>
<protein>
    <submittedName>
        <fullName evidence="8">MFS transporter</fullName>
    </submittedName>
</protein>
<evidence type="ECO:0000256" key="1">
    <source>
        <dbReference type="ARBA" id="ARBA00004651"/>
    </source>
</evidence>
<dbReference type="AlphaFoldDB" id="A0A291GZE6"/>
<evidence type="ECO:0000313" key="9">
    <source>
        <dbReference type="Proteomes" id="UP000217889"/>
    </source>
</evidence>
<evidence type="ECO:0000259" key="7">
    <source>
        <dbReference type="PROSITE" id="PS50850"/>
    </source>
</evidence>
<dbReference type="PROSITE" id="PS50850">
    <property type="entry name" value="MFS"/>
    <property type="match status" value="1"/>
</dbReference>
<feature type="transmembrane region" description="Helical" evidence="6">
    <location>
        <begin position="164"/>
        <end position="187"/>
    </location>
</feature>
<feature type="transmembrane region" description="Helical" evidence="6">
    <location>
        <begin position="270"/>
        <end position="289"/>
    </location>
</feature>
<feature type="transmembrane region" description="Helical" evidence="6">
    <location>
        <begin position="393"/>
        <end position="414"/>
    </location>
</feature>
<evidence type="ECO:0000256" key="3">
    <source>
        <dbReference type="ARBA" id="ARBA00022692"/>
    </source>
</evidence>
<dbReference type="GO" id="GO:0005886">
    <property type="term" value="C:plasma membrane"/>
    <property type="evidence" value="ECO:0007669"/>
    <property type="project" value="UniProtKB-SubCell"/>
</dbReference>
<reference evidence="8 9" key="1">
    <citation type="journal article" date="2014" name="Int. J. Syst. Evol. Microbiol.">
        <title>Brachybacterium ginsengisoli sp. nov., isolated from soil of a ginseng field.</title>
        <authorList>
            <person name="Hoang V.A."/>
            <person name="Kim Y.J."/>
            <person name="Nguyen N.L."/>
            <person name="Yang D.C."/>
        </authorList>
    </citation>
    <scope>NUCLEOTIDE SEQUENCE [LARGE SCALE GENOMIC DNA]</scope>
    <source>
        <strain evidence="8 9">DCY80</strain>
    </source>
</reference>
<feature type="transmembrane region" description="Helical" evidence="6">
    <location>
        <begin position="105"/>
        <end position="124"/>
    </location>
</feature>
<comment type="subcellular location">
    <subcellularLocation>
        <location evidence="1">Cell membrane</location>
        <topology evidence="1">Multi-pass membrane protein</topology>
    </subcellularLocation>
</comment>
<dbReference type="PANTHER" id="PTHR43124">
    <property type="entry name" value="PURINE EFFLUX PUMP PBUE"/>
    <property type="match status" value="1"/>
</dbReference>
<organism evidence="8 9">
    <name type="scientific">Brachybacterium ginsengisoli</name>
    <dbReference type="NCBI Taxonomy" id="1331682"/>
    <lineage>
        <taxon>Bacteria</taxon>
        <taxon>Bacillati</taxon>
        <taxon>Actinomycetota</taxon>
        <taxon>Actinomycetes</taxon>
        <taxon>Micrococcales</taxon>
        <taxon>Dermabacteraceae</taxon>
        <taxon>Brachybacterium</taxon>
    </lineage>
</organism>
<dbReference type="OrthoDB" id="9814237at2"/>
<keyword evidence="4 6" id="KW-1133">Transmembrane helix</keyword>
<feature type="transmembrane region" description="Helical" evidence="6">
    <location>
        <begin position="325"/>
        <end position="345"/>
    </location>
</feature>
<feature type="transmembrane region" description="Helical" evidence="6">
    <location>
        <begin position="366"/>
        <end position="387"/>
    </location>
</feature>
<dbReference type="EMBL" id="CP023564">
    <property type="protein sequence ID" value="ATG55567.1"/>
    <property type="molecule type" value="Genomic_DNA"/>
</dbReference>
<dbReference type="InterPro" id="IPR050189">
    <property type="entry name" value="MFS_Efflux_Transporters"/>
</dbReference>
<keyword evidence="2" id="KW-1003">Cell membrane</keyword>
<dbReference type="RefSeq" id="WP_096800027.1">
    <property type="nucleotide sequence ID" value="NZ_CP023564.1"/>
</dbReference>
<accession>A0A291GZE6</accession>
<keyword evidence="5 6" id="KW-0472">Membrane</keyword>
<dbReference type="PANTHER" id="PTHR43124:SF3">
    <property type="entry name" value="CHLORAMPHENICOL EFFLUX PUMP RV0191"/>
    <property type="match status" value="1"/>
</dbReference>
<dbReference type="CDD" id="cd17324">
    <property type="entry name" value="MFS_NepI_like"/>
    <property type="match status" value="1"/>
</dbReference>
<keyword evidence="9" id="KW-1185">Reference proteome</keyword>
<feature type="domain" description="Major facilitator superfamily (MFS) profile" evidence="7">
    <location>
        <begin position="30"/>
        <end position="421"/>
    </location>
</feature>